<reference evidence="3" key="1">
    <citation type="submission" date="2014-09" db="EMBL/GenBank/DDBJ databases">
        <authorList>
            <person name="Sharma Rahul"/>
            <person name="Thines Marco"/>
        </authorList>
    </citation>
    <scope>NUCLEOTIDE SEQUENCE [LARGE SCALE GENOMIC DNA]</scope>
</reference>
<dbReference type="OrthoDB" id="127590at2759"/>
<dbReference type="Proteomes" id="UP000054928">
    <property type="component" value="Unassembled WGS sequence"/>
</dbReference>
<dbReference type="AlphaFoldDB" id="A0A0P1B3B2"/>
<feature type="compositionally biased region" description="Acidic residues" evidence="1">
    <location>
        <begin position="1"/>
        <end position="15"/>
    </location>
</feature>
<evidence type="ECO:0000313" key="3">
    <source>
        <dbReference type="Proteomes" id="UP000054928"/>
    </source>
</evidence>
<dbReference type="GeneID" id="36402074"/>
<proteinExistence type="predicted"/>
<accession>A0A0P1B3B2</accession>
<sequence>MDGLVEDLEKDDYESDNPFPGWEGEESEVLQRRDVSPARTLRTPCPIPELSTSEVSGVITNDLDKAQKQQLDAVCRTAPMRAPPRSFVDPRVEYGFRSANPATEANTRSFDRLAST</sequence>
<keyword evidence="3" id="KW-1185">Reference proteome</keyword>
<dbReference type="RefSeq" id="XP_024585616.1">
    <property type="nucleotide sequence ID" value="XM_024720415.1"/>
</dbReference>
<dbReference type="EMBL" id="CCYD01003042">
    <property type="protein sequence ID" value="CEG49247.1"/>
    <property type="molecule type" value="Genomic_DNA"/>
</dbReference>
<evidence type="ECO:0000313" key="2">
    <source>
        <dbReference type="EMBL" id="CEG49247.1"/>
    </source>
</evidence>
<evidence type="ECO:0000256" key="1">
    <source>
        <dbReference type="SAM" id="MobiDB-lite"/>
    </source>
</evidence>
<feature type="region of interest" description="Disordered" evidence="1">
    <location>
        <begin position="1"/>
        <end position="51"/>
    </location>
</feature>
<name>A0A0P1B3B2_PLAHL</name>
<organism evidence="2 3">
    <name type="scientific">Plasmopara halstedii</name>
    <name type="common">Downy mildew of sunflower</name>
    <dbReference type="NCBI Taxonomy" id="4781"/>
    <lineage>
        <taxon>Eukaryota</taxon>
        <taxon>Sar</taxon>
        <taxon>Stramenopiles</taxon>
        <taxon>Oomycota</taxon>
        <taxon>Peronosporomycetes</taxon>
        <taxon>Peronosporales</taxon>
        <taxon>Peronosporaceae</taxon>
        <taxon>Plasmopara</taxon>
    </lineage>
</organism>
<protein>
    <submittedName>
        <fullName evidence="2">Uncharacterized protein</fullName>
    </submittedName>
</protein>